<keyword evidence="5" id="KW-1185">Reference proteome</keyword>
<accession>A0A5Q2TND4</accession>
<dbReference type="Proteomes" id="UP000339690">
    <property type="component" value="Chromosome"/>
</dbReference>
<keyword evidence="1" id="KW-0436">Ligase</keyword>
<dbReference type="Pfam" id="PF07478">
    <property type="entry name" value="Dala_Dala_lig_C"/>
    <property type="match status" value="1"/>
</dbReference>
<dbReference type="GO" id="GO:0008716">
    <property type="term" value="F:D-alanine-D-alanine ligase activity"/>
    <property type="evidence" value="ECO:0007669"/>
    <property type="project" value="InterPro"/>
</dbReference>
<evidence type="ECO:0000259" key="3">
    <source>
        <dbReference type="PROSITE" id="PS50975"/>
    </source>
</evidence>
<dbReference type="KEGG" id="grc:GI584_20660"/>
<dbReference type="GO" id="GO:0018169">
    <property type="term" value="F:ribosomal S6-glutamic acid ligase activity"/>
    <property type="evidence" value="ECO:0007669"/>
    <property type="project" value="TreeGrafter"/>
</dbReference>
<evidence type="ECO:0000256" key="1">
    <source>
        <dbReference type="ARBA" id="ARBA00022598"/>
    </source>
</evidence>
<dbReference type="GO" id="GO:0005737">
    <property type="term" value="C:cytoplasm"/>
    <property type="evidence" value="ECO:0007669"/>
    <property type="project" value="TreeGrafter"/>
</dbReference>
<proteinExistence type="predicted"/>
<dbReference type="GO" id="GO:0046872">
    <property type="term" value="F:metal ion binding"/>
    <property type="evidence" value="ECO:0007669"/>
    <property type="project" value="InterPro"/>
</dbReference>
<sequence length="482" mass="54591">MLDFDKRREISGQVIKHIDNSLPSLASAILNGYSIALEGWRRGLHLAMKLSYEREEDSRIFWFTLSDEEGTSFDFNSAAPSIMTDEARTNCKNKELTKKPLKEKGVPHAEGSFFQSDSSNEAMIKYANQLGYPVVVKPNDGYGGKGITTDIQNDQQLIKALDEIKEIAANSKIIIEKCFTGYDYRVYVIEDEVIASVQRVPANVTGDGESTLKELIDAKNKIRIKNNGPSNKKKIGIDEELKNTLEEKQLRLDTILPKGELVFLKKKANVSSGGESIDVTDELSVEYKQIAINAVKAIEGLHLGAVDLLIDEDKGTAIVLEINTKPGLDIQMYPTFGQARDIPAKIIDYLFPDTINYDRKSSRRMYFDFNSVYSMCYKRTIFEKVEVPDIPHNIILKRYFITVPKKFQKKFPRAVQRIAHRYRISGSLKRQPDKMTLIMAGSSDNVQTMIDLVKDILDGYNEPHTISEQSRTRPVRQGFDII</sequence>
<dbReference type="AlphaFoldDB" id="A0A5Q2TND4"/>
<evidence type="ECO:0000313" key="5">
    <source>
        <dbReference type="Proteomes" id="UP000339690"/>
    </source>
</evidence>
<evidence type="ECO:0000313" key="4">
    <source>
        <dbReference type="EMBL" id="QGH36306.1"/>
    </source>
</evidence>
<dbReference type="Pfam" id="PF02786">
    <property type="entry name" value="CPSase_L_D2"/>
    <property type="match status" value="1"/>
</dbReference>
<dbReference type="PANTHER" id="PTHR21621:SF0">
    <property type="entry name" value="BETA-CITRYLGLUTAMATE SYNTHASE B-RELATED"/>
    <property type="match status" value="1"/>
</dbReference>
<evidence type="ECO:0000256" key="2">
    <source>
        <dbReference type="PROSITE-ProRule" id="PRU00409"/>
    </source>
</evidence>
<dbReference type="SUPFAM" id="SSF56059">
    <property type="entry name" value="Glutathione synthetase ATP-binding domain-like"/>
    <property type="match status" value="1"/>
</dbReference>
<dbReference type="PROSITE" id="PS50975">
    <property type="entry name" value="ATP_GRASP"/>
    <property type="match status" value="1"/>
</dbReference>
<dbReference type="GO" id="GO:0005524">
    <property type="term" value="F:ATP binding"/>
    <property type="evidence" value="ECO:0007669"/>
    <property type="project" value="UniProtKB-UniRule"/>
</dbReference>
<keyword evidence="2" id="KW-0067">ATP-binding</keyword>
<dbReference type="EMBL" id="CP045915">
    <property type="protein sequence ID" value="QGH36306.1"/>
    <property type="molecule type" value="Genomic_DNA"/>
</dbReference>
<dbReference type="InterPro" id="IPR011761">
    <property type="entry name" value="ATP-grasp"/>
</dbReference>
<dbReference type="InterPro" id="IPR005479">
    <property type="entry name" value="CPAse_ATP-bd"/>
</dbReference>
<name>A0A5Q2TND4_9BACI</name>
<dbReference type="RefSeq" id="WP_153792474.1">
    <property type="nucleotide sequence ID" value="NZ_CP045915.1"/>
</dbReference>
<dbReference type="Gene3D" id="3.30.470.20">
    <property type="entry name" value="ATP-grasp fold, B domain"/>
    <property type="match status" value="2"/>
</dbReference>
<organism evidence="4 5">
    <name type="scientific">Gracilibacillus salitolerans</name>
    <dbReference type="NCBI Taxonomy" id="2663022"/>
    <lineage>
        <taxon>Bacteria</taxon>
        <taxon>Bacillati</taxon>
        <taxon>Bacillota</taxon>
        <taxon>Bacilli</taxon>
        <taxon>Bacillales</taxon>
        <taxon>Bacillaceae</taxon>
        <taxon>Gracilibacillus</taxon>
    </lineage>
</organism>
<gene>
    <name evidence="4" type="ORF">GI584_20660</name>
</gene>
<protein>
    <submittedName>
        <fullName evidence="4">ATP-grasp domain-containing protein</fullName>
    </submittedName>
</protein>
<dbReference type="GO" id="GO:0009432">
    <property type="term" value="P:SOS response"/>
    <property type="evidence" value="ECO:0007669"/>
    <property type="project" value="TreeGrafter"/>
</dbReference>
<feature type="domain" description="ATP-grasp" evidence="3">
    <location>
        <begin position="98"/>
        <end position="351"/>
    </location>
</feature>
<dbReference type="InterPro" id="IPR011095">
    <property type="entry name" value="Dala_Dala_lig_C"/>
</dbReference>
<keyword evidence="2" id="KW-0547">Nucleotide-binding</keyword>
<reference evidence="4 5" key="1">
    <citation type="submission" date="2019-11" db="EMBL/GenBank/DDBJ databases">
        <title>Gracilibacillus salitolerans sp. nov., a moderate halophile isolated from a saline soil in northwest China.</title>
        <authorList>
            <person name="Gan L."/>
        </authorList>
    </citation>
    <scope>NUCLEOTIDE SEQUENCE [LARGE SCALE GENOMIC DNA]</scope>
    <source>
        <strain evidence="4 5">SCU50</strain>
    </source>
</reference>
<dbReference type="PANTHER" id="PTHR21621">
    <property type="entry name" value="RIBOSOMAL PROTEIN S6 MODIFICATION PROTEIN"/>
    <property type="match status" value="1"/>
</dbReference>